<gene>
    <name evidence="3" type="ORF">FOL46_003813</name>
    <name evidence="2" type="ORF">FOZ61_003011</name>
</gene>
<dbReference type="Proteomes" id="UP000570595">
    <property type="component" value="Unassembled WGS sequence"/>
</dbReference>
<organism evidence="2 4">
    <name type="scientific">Perkinsus olseni</name>
    <name type="common">Perkinsus atlanticus</name>
    <dbReference type="NCBI Taxonomy" id="32597"/>
    <lineage>
        <taxon>Eukaryota</taxon>
        <taxon>Sar</taxon>
        <taxon>Alveolata</taxon>
        <taxon>Perkinsozoa</taxon>
        <taxon>Perkinsea</taxon>
        <taxon>Perkinsida</taxon>
        <taxon>Perkinsidae</taxon>
        <taxon>Perkinsus</taxon>
    </lineage>
</organism>
<accession>A0A7J6ME21</accession>
<evidence type="ECO:0000313" key="3">
    <source>
        <dbReference type="EMBL" id="KAF4674821.1"/>
    </source>
</evidence>
<proteinExistence type="predicted"/>
<comment type="caution">
    <text evidence="2">The sequence shown here is derived from an EMBL/GenBank/DDBJ whole genome shotgun (WGS) entry which is preliminary data.</text>
</comment>
<dbReference type="EMBL" id="JABAHT010000019">
    <property type="protein sequence ID" value="KAF4669805.1"/>
    <property type="molecule type" value="Genomic_DNA"/>
</dbReference>
<evidence type="ECO:0000313" key="5">
    <source>
        <dbReference type="Proteomes" id="UP000572268"/>
    </source>
</evidence>
<sequence length="362" mass="41383">MHSIERRRRDMLLRTVRPPTIKERTEAAKARKRTQLGLPDDAEVVVDDRIFGGEHLFDRAPTPRVDLDVRIRVTQLDEGEMRQREERAARAQEILAAIKKWRRPLSRPASYADVTAGNKVDESLQRNSLAWDTKIELADKVIIAKAVESDTVAEAAGTNGKPEEAGATAGVEELAASSEGSRRERRPTPKEQTKGQRPDKQSPREDLEKGGRTVEQQPAVTRRQRLRQERMSLRGPPPGGSRPSPTLLQQVPREKVRLKAPLPGHDEKKKINEMNDHEEMKGMLRYSAATMEVRQYYRRCLQSISRRIDNENKLVPSRLRAGLPANGDRDEHDKFVSRLTKKWASADLLRKRYLHLKDWSEL</sequence>
<reference evidence="4 5" key="1">
    <citation type="submission" date="2020-04" db="EMBL/GenBank/DDBJ databases">
        <title>Perkinsus olseni comparative genomics.</title>
        <authorList>
            <person name="Bogema D.R."/>
        </authorList>
    </citation>
    <scope>NUCLEOTIDE SEQUENCE [LARGE SCALE GENOMIC DNA]</scope>
    <source>
        <strain evidence="2">ATCC PRA-179</strain>
        <strain evidence="3">ATCC PRA-31</strain>
    </source>
</reference>
<name>A0A7J6ME21_PEROL</name>
<protein>
    <submittedName>
        <fullName evidence="2">Uncharacterized protein</fullName>
    </submittedName>
</protein>
<feature type="region of interest" description="Disordered" evidence="1">
    <location>
        <begin position="152"/>
        <end position="248"/>
    </location>
</feature>
<evidence type="ECO:0000313" key="4">
    <source>
        <dbReference type="Proteomes" id="UP000570595"/>
    </source>
</evidence>
<dbReference type="AlphaFoldDB" id="A0A7J6ME21"/>
<evidence type="ECO:0000256" key="1">
    <source>
        <dbReference type="SAM" id="MobiDB-lite"/>
    </source>
</evidence>
<dbReference type="OrthoDB" id="10416189at2759"/>
<dbReference type="Proteomes" id="UP000572268">
    <property type="component" value="Unassembled WGS sequence"/>
</dbReference>
<feature type="compositionally biased region" description="Basic and acidic residues" evidence="1">
    <location>
        <begin position="180"/>
        <end position="212"/>
    </location>
</feature>
<evidence type="ECO:0000313" key="2">
    <source>
        <dbReference type="EMBL" id="KAF4669805.1"/>
    </source>
</evidence>
<dbReference type="EMBL" id="JABANN010000024">
    <property type="protein sequence ID" value="KAF4674821.1"/>
    <property type="molecule type" value="Genomic_DNA"/>
</dbReference>